<name>K9ASD0_9STAP</name>
<keyword evidence="3" id="KW-1185">Reference proteome</keyword>
<reference evidence="2 3" key="1">
    <citation type="journal article" date="2013" name="Genome Announc.">
        <title>Genome Sequence of Staphylococcus massiliensis Strain S46, Isolated from the Surface of Healthy Human Skin.</title>
        <authorList>
            <person name="Srivastav R."/>
            <person name="Singh A."/>
            <person name="Jangir P.K."/>
            <person name="Kumari C."/>
            <person name="Muduli S."/>
            <person name="Sharma R."/>
        </authorList>
    </citation>
    <scope>NUCLEOTIDE SEQUENCE [LARGE SCALE GENOMIC DNA]</scope>
    <source>
        <strain evidence="2 3">S46</strain>
    </source>
</reference>
<feature type="transmembrane region" description="Helical" evidence="1">
    <location>
        <begin position="30"/>
        <end position="48"/>
    </location>
</feature>
<proteinExistence type="predicted"/>
<feature type="transmembrane region" description="Helical" evidence="1">
    <location>
        <begin position="6"/>
        <end position="23"/>
    </location>
</feature>
<dbReference type="eggNOG" id="ENOG503058V">
    <property type="taxonomic scope" value="Bacteria"/>
</dbReference>
<sequence length="106" mass="12133">MQLYLIILPLLYLIVSYLTIFRMNKKITDILRIIMSILLLITVVLTLIQFSMSALWIGLVLLLLIGNVEITAFKNHKGDRKGVTILNLMTIMATVIYILLVIFALR</sequence>
<keyword evidence="1" id="KW-0472">Membrane</keyword>
<accession>K9ASD0</accession>
<dbReference type="AlphaFoldDB" id="K9ASD0"/>
<evidence type="ECO:0000313" key="2">
    <source>
        <dbReference type="EMBL" id="EKU48936.1"/>
    </source>
</evidence>
<evidence type="ECO:0000313" key="3">
    <source>
        <dbReference type="Proteomes" id="UP000009885"/>
    </source>
</evidence>
<feature type="transmembrane region" description="Helical" evidence="1">
    <location>
        <begin position="54"/>
        <end position="73"/>
    </location>
</feature>
<organism evidence="2 3">
    <name type="scientific">Staphylococcus massiliensis S46</name>
    <dbReference type="NCBI Taxonomy" id="1229783"/>
    <lineage>
        <taxon>Bacteria</taxon>
        <taxon>Bacillati</taxon>
        <taxon>Bacillota</taxon>
        <taxon>Bacilli</taxon>
        <taxon>Bacillales</taxon>
        <taxon>Staphylococcaceae</taxon>
        <taxon>Staphylococcus</taxon>
    </lineage>
</organism>
<comment type="caution">
    <text evidence="2">The sequence shown here is derived from an EMBL/GenBank/DDBJ whole genome shotgun (WGS) entry which is preliminary data.</text>
</comment>
<keyword evidence="1" id="KW-0812">Transmembrane</keyword>
<dbReference type="RefSeq" id="WP_009382809.1">
    <property type="nucleotide sequence ID" value="NZ_AMSQ01000005.1"/>
</dbReference>
<feature type="transmembrane region" description="Helical" evidence="1">
    <location>
        <begin position="85"/>
        <end position="105"/>
    </location>
</feature>
<dbReference type="OrthoDB" id="2414487at2"/>
<dbReference type="EMBL" id="AMSQ01000005">
    <property type="protein sequence ID" value="EKU48936.1"/>
    <property type="molecule type" value="Genomic_DNA"/>
</dbReference>
<dbReference type="InterPro" id="IPR053572">
    <property type="entry name" value="MspA"/>
</dbReference>
<dbReference type="STRING" id="1229783.C273_03995"/>
<evidence type="ECO:0000256" key="1">
    <source>
        <dbReference type="SAM" id="Phobius"/>
    </source>
</evidence>
<dbReference type="NCBIfam" id="NF038247">
    <property type="entry name" value="memb_stab_MspA"/>
    <property type="match status" value="1"/>
</dbReference>
<dbReference type="PATRIC" id="fig|1229783.3.peg.804"/>
<dbReference type="Proteomes" id="UP000009885">
    <property type="component" value="Unassembled WGS sequence"/>
</dbReference>
<protein>
    <submittedName>
        <fullName evidence="2">Uncharacterized protein</fullName>
    </submittedName>
</protein>
<keyword evidence="1" id="KW-1133">Transmembrane helix</keyword>
<gene>
    <name evidence="2" type="ORF">C273_03995</name>
</gene>